<reference evidence="1" key="1">
    <citation type="submission" date="2020-08" db="EMBL/GenBank/DDBJ databases">
        <title>A bifunctional nitrone conjugated secondary metabolite targeting the ribosome.</title>
        <authorList>
            <person name="Limbrick E.M."/>
            <person name="Graf M."/>
            <person name="Derewacz D.K."/>
            <person name="Nguyen F."/>
            <person name="Spraggins J.M."/>
            <person name="Wieland M."/>
            <person name="Ynigez-Gutierrez A.E."/>
            <person name="Reisman B.J."/>
            <person name="Zinshteyn B."/>
            <person name="McCulloch K."/>
            <person name="Iverson T.M."/>
            <person name="Green R."/>
            <person name="Wilson D.N."/>
            <person name="Bachmann B.O."/>
        </authorList>
    </citation>
    <scope>NUCLEOTIDE SEQUENCE</scope>
    <source>
        <strain evidence="1">Africana</strain>
    </source>
</reference>
<name>A0A7D5YHF9_9ACTN</name>
<proteinExistence type="predicted"/>
<dbReference type="InterPro" id="IPR013494">
    <property type="entry name" value="CHP02678"/>
</dbReference>
<dbReference type="AlphaFoldDB" id="A0A7D5YHF9"/>
<dbReference type="EMBL" id="CP058905">
    <property type="protein sequence ID" value="QLJ99476.1"/>
    <property type="molecule type" value="Genomic_DNA"/>
</dbReference>
<dbReference type="Pfam" id="PF09661">
    <property type="entry name" value="DUF2398"/>
    <property type="match status" value="1"/>
</dbReference>
<evidence type="ECO:0000313" key="1">
    <source>
        <dbReference type="EMBL" id="QLJ99476.1"/>
    </source>
</evidence>
<sequence length="396" mass="43198">MSARTSEQQVAAQHAFVGLLAQPMITPATNRELFRLVVRHQQPLSEAARRLGYRIQRVGQAARLIRVPVGGTATVPPRPSDAPSRRLLALMCLIAACCEEVSGTVTLQRLSDMVRDVCAAPGVQVSPYDPDIKSERRQLRDAAALLARWGVLNRRTSDEKMLEEWTEDGSGPGAGYEVDRDALLLMTSPDVLAAALQPEPADADATRTIRLLRALVETPAVLYADLDPIDADTLRRHRSRYAGYLAQMTGGATEARQEGILLVLCDGDGRPPTVADWPRAKAADWVALLAADQAGRDGVRHDDGTVHLTRVLVDELIDDLIRSRGAYMNDRQKADPQVVLDDVQRVLTELGLLRVTGDGGWVLLPPAARYRDPDVLYPETTSRTSSAADLTVVEIA</sequence>
<gene>
    <name evidence="1" type="ORF">HZU44_04920</name>
</gene>
<organism evidence="1">
    <name type="scientific">Micromonospora carbonacea</name>
    <dbReference type="NCBI Taxonomy" id="47853"/>
    <lineage>
        <taxon>Bacteria</taxon>
        <taxon>Bacillati</taxon>
        <taxon>Actinomycetota</taxon>
        <taxon>Actinomycetes</taxon>
        <taxon>Micromonosporales</taxon>
        <taxon>Micromonosporaceae</taxon>
        <taxon>Micromonospora</taxon>
    </lineage>
</organism>
<protein>
    <submittedName>
        <fullName evidence="1">TIGR02678 family protein</fullName>
    </submittedName>
</protein>
<accession>A0A7D5YHF9</accession>